<proteinExistence type="predicted"/>
<dbReference type="AlphaFoldDB" id="A0A0M6YHC3"/>
<evidence type="ECO:0000313" key="3">
    <source>
        <dbReference type="Proteomes" id="UP000049222"/>
    </source>
</evidence>
<dbReference type="OrthoDB" id="9922997at2"/>
<sequence length="100" mass="10507">MTKTFLTASLIALIAAPTFAVADRMVIDDDGWSMAEDRPKGPIIEIDDDAWTIVDAPRAVSSRGGGTPGVCSQLESSAGLTGEDCGVLDRAQIINLLDDN</sequence>
<accession>A0A0M6YHC3</accession>
<keyword evidence="3" id="KW-1185">Reference proteome</keyword>
<protein>
    <submittedName>
        <fullName evidence="2">Uncharacterized protein</fullName>
    </submittedName>
</protein>
<reference evidence="2 3" key="1">
    <citation type="submission" date="2015-07" db="EMBL/GenBank/DDBJ databases">
        <authorList>
            <person name="Noorani M."/>
        </authorList>
    </citation>
    <scope>NUCLEOTIDE SEQUENCE [LARGE SCALE GENOMIC DNA]</scope>
    <source>
        <strain evidence="2 3">CECT 7802</strain>
    </source>
</reference>
<dbReference type="STRING" id="420998.JDO7802_01337"/>
<evidence type="ECO:0000256" key="1">
    <source>
        <dbReference type="SAM" id="SignalP"/>
    </source>
</evidence>
<organism evidence="2 3">
    <name type="scientific">Jannaschia donghaensis</name>
    <dbReference type="NCBI Taxonomy" id="420998"/>
    <lineage>
        <taxon>Bacteria</taxon>
        <taxon>Pseudomonadati</taxon>
        <taxon>Pseudomonadota</taxon>
        <taxon>Alphaproteobacteria</taxon>
        <taxon>Rhodobacterales</taxon>
        <taxon>Roseobacteraceae</taxon>
        <taxon>Jannaschia</taxon>
    </lineage>
</organism>
<dbReference type="Proteomes" id="UP000049222">
    <property type="component" value="Unassembled WGS sequence"/>
</dbReference>
<keyword evidence="1" id="KW-0732">Signal</keyword>
<feature type="signal peptide" evidence="1">
    <location>
        <begin position="1"/>
        <end position="22"/>
    </location>
</feature>
<dbReference type="EMBL" id="CXSU01000011">
    <property type="protein sequence ID" value="CTQ49324.1"/>
    <property type="molecule type" value="Genomic_DNA"/>
</dbReference>
<name>A0A0M6YHC3_9RHOB</name>
<feature type="chain" id="PRO_5005808038" evidence="1">
    <location>
        <begin position="23"/>
        <end position="100"/>
    </location>
</feature>
<evidence type="ECO:0000313" key="2">
    <source>
        <dbReference type="EMBL" id="CTQ49324.1"/>
    </source>
</evidence>
<gene>
    <name evidence="2" type="ORF">JDO7802_01337</name>
</gene>
<dbReference type="RefSeq" id="WP_055083834.1">
    <property type="nucleotide sequence ID" value="NZ_CXSU01000011.1"/>
</dbReference>